<dbReference type="PANTHER" id="PTHR13947">
    <property type="entry name" value="GNAT FAMILY N-ACETYLTRANSFERASE"/>
    <property type="match status" value="1"/>
</dbReference>
<proteinExistence type="predicted"/>
<keyword evidence="4" id="KW-1185">Reference proteome</keyword>
<evidence type="ECO:0000313" key="4">
    <source>
        <dbReference type="Proteomes" id="UP000484076"/>
    </source>
</evidence>
<dbReference type="GO" id="GO:0008080">
    <property type="term" value="F:N-acetyltransferase activity"/>
    <property type="evidence" value="ECO:0007669"/>
    <property type="project" value="InterPro"/>
</dbReference>
<feature type="domain" description="N-acetyltransferase" evidence="2">
    <location>
        <begin position="2"/>
        <end position="153"/>
    </location>
</feature>
<dbReference type="EMBL" id="WHUT02000001">
    <property type="protein sequence ID" value="NUB43188.1"/>
    <property type="molecule type" value="Genomic_DNA"/>
</dbReference>
<name>A0A8X8GRV3_9RHOB</name>
<evidence type="ECO:0000313" key="3">
    <source>
        <dbReference type="EMBL" id="NUB43188.1"/>
    </source>
</evidence>
<gene>
    <name evidence="3" type="ORF">GEU84_002230</name>
</gene>
<sequence>MLERRIVTRDTLFALMHLSVHPGQRDLVSSNMKTFAEAPFEPGSRVWGLWLGAVPVGLMAMVHPREYPFHKPDDDHDAAYLWRLMIAAEHQGHGHGRTAIGMAVAVAQDWGCPRLTCGVSDVPHSAQGFYESLGFRWTGRWEEGEKVMSMNITPRA</sequence>
<accession>A0A8X8GRV3</accession>
<dbReference type="SUPFAM" id="SSF55729">
    <property type="entry name" value="Acyl-CoA N-acyltransferases (Nat)"/>
    <property type="match status" value="1"/>
</dbReference>
<dbReference type="Proteomes" id="UP000484076">
    <property type="component" value="Unassembled WGS sequence"/>
</dbReference>
<dbReference type="InterPro" id="IPR050769">
    <property type="entry name" value="NAT_camello-type"/>
</dbReference>
<evidence type="ECO:0000256" key="1">
    <source>
        <dbReference type="ARBA" id="ARBA00022679"/>
    </source>
</evidence>
<dbReference type="PANTHER" id="PTHR13947:SF37">
    <property type="entry name" value="LD18367P"/>
    <property type="match status" value="1"/>
</dbReference>
<organism evidence="3 4">
    <name type="scientific">Fertoeibacter niger</name>
    <dbReference type="NCBI Taxonomy" id="2656921"/>
    <lineage>
        <taxon>Bacteria</taxon>
        <taxon>Pseudomonadati</taxon>
        <taxon>Pseudomonadota</taxon>
        <taxon>Alphaproteobacteria</taxon>
        <taxon>Rhodobacterales</taxon>
        <taxon>Paracoccaceae</taxon>
        <taxon>Fertoeibacter</taxon>
    </lineage>
</organism>
<protein>
    <submittedName>
        <fullName evidence="3">GNAT family N-acetyltransferase</fullName>
    </submittedName>
</protein>
<dbReference type="AlphaFoldDB" id="A0A8X8GRV3"/>
<comment type="caution">
    <text evidence="3">The sequence shown here is derived from an EMBL/GenBank/DDBJ whole genome shotgun (WGS) entry which is preliminary data.</text>
</comment>
<dbReference type="InterPro" id="IPR000182">
    <property type="entry name" value="GNAT_dom"/>
</dbReference>
<dbReference type="InterPro" id="IPR016181">
    <property type="entry name" value="Acyl_CoA_acyltransferase"/>
</dbReference>
<dbReference type="Gene3D" id="3.40.630.30">
    <property type="match status" value="1"/>
</dbReference>
<dbReference type="RefSeq" id="WP_152823857.1">
    <property type="nucleotide sequence ID" value="NZ_WHUT02000001.1"/>
</dbReference>
<evidence type="ECO:0000259" key="2">
    <source>
        <dbReference type="PROSITE" id="PS51186"/>
    </source>
</evidence>
<dbReference type="Pfam" id="PF00583">
    <property type="entry name" value="Acetyltransf_1"/>
    <property type="match status" value="1"/>
</dbReference>
<keyword evidence="1" id="KW-0808">Transferase</keyword>
<reference evidence="3" key="1">
    <citation type="submission" date="2020-05" db="EMBL/GenBank/DDBJ databases">
        <title>Fertoebacter nigrum gen. nov., sp. nov., a new member of the family Rhodobacteraceae.</title>
        <authorList>
            <person name="Szuroczki S."/>
            <person name="Abbaszade G."/>
            <person name="Buni D."/>
            <person name="Schumann P."/>
            <person name="Toth E."/>
        </authorList>
    </citation>
    <scope>NUCLEOTIDE SEQUENCE</scope>
    <source>
        <strain evidence="3">RG-N-1a</strain>
    </source>
</reference>
<dbReference type="CDD" id="cd04301">
    <property type="entry name" value="NAT_SF"/>
    <property type="match status" value="1"/>
</dbReference>
<dbReference type="PROSITE" id="PS51186">
    <property type="entry name" value="GNAT"/>
    <property type="match status" value="1"/>
</dbReference>